<sequence>MALGVPRGRHALATSAIFTCLATALAAVRIYTRAFMVKQMGSDDWTIIISLLFSWAFFGLFVGGLSLYFAPTLQLKVNTSFLHLETAYLMGEHYKLIPEETYRKQMICFWATVPIYQASLITTKASILLQYKRVFATPRMRVACYCLIGFLGVWGTWTFISAWLNCVPVAKFWDPSIDGYCLDKKALWFSNSGIHIFTDIALLLFPMPVLKNLQLPRRQRFALMAVFALGAFVLVTSILRLQSLLVISDSTDPTHDNVGAATWSAVECNTAIICACLPATRAFISKLIPRLFSTGKSKNTTNPYGRSRSANFPGFQASAAGTNEPPPGYHMNTFGKRFDKDISLLSTSPPTEIKVTTKISQESVITPQQDEFSSLKGLIKD</sequence>
<dbReference type="PANTHER" id="PTHR33048:SF132">
    <property type="entry name" value="MEMBRANE PROTEIN, PUTATIVE (AFU_ORTHOLOGUE AFUA_6G07820)-RELATED"/>
    <property type="match status" value="1"/>
</dbReference>
<dbReference type="Pfam" id="PF20684">
    <property type="entry name" value="Fung_rhodopsin"/>
    <property type="match status" value="1"/>
</dbReference>
<accession>A0A3D8S4B2</accession>
<dbReference type="AlphaFoldDB" id="A0A3D8S4B2"/>
<dbReference type="GeneID" id="38115069"/>
<dbReference type="STRING" id="1810919.A0A3D8S4B2"/>
<feature type="transmembrane region" description="Helical" evidence="7">
    <location>
        <begin position="142"/>
        <end position="164"/>
    </location>
</feature>
<evidence type="ECO:0000256" key="4">
    <source>
        <dbReference type="ARBA" id="ARBA00023136"/>
    </source>
</evidence>
<reference evidence="9 10" key="1">
    <citation type="journal article" date="2018" name="IMA Fungus">
        <title>IMA Genome-F 9: Draft genome sequence of Annulohypoxylon stygium, Aspergillus mulundensis, Berkeleyomyces basicola (syn. Thielaviopsis basicola), Ceratocystis smalleyi, two Cercospora beticola strains, Coleophoma cylindrospora, Fusarium fracticaudum, Phialophora cf. hyalina, and Morchella septimelata.</title>
        <authorList>
            <person name="Wingfield B.D."/>
            <person name="Bills G.F."/>
            <person name="Dong Y."/>
            <person name="Huang W."/>
            <person name="Nel W.J."/>
            <person name="Swalarsk-Parry B.S."/>
            <person name="Vaghefi N."/>
            <person name="Wilken P.M."/>
            <person name="An Z."/>
            <person name="de Beer Z.W."/>
            <person name="De Vos L."/>
            <person name="Chen L."/>
            <person name="Duong T.A."/>
            <person name="Gao Y."/>
            <person name="Hammerbacher A."/>
            <person name="Kikkert J.R."/>
            <person name="Li Y."/>
            <person name="Li H."/>
            <person name="Li K."/>
            <person name="Li Q."/>
            <person name="Liu X."/>
            <person name="Ma X."/>
            <person name="Naidoo K."/>
            <person name="Pethybridge S.J."/>
            <person name="Sun J."/>
            <person name="Steenkamp E.T."/>
            <person name="van der Nest M.A."/>
            <person name="van Wyk S."/>
            <person name="Wingfield M.J."/>
            <person name="Xiong C."/>
            <person name="Yue Q."/>
            <person name="Zhang X."/>
        </authorList>
    </citation>
    <scope>NUCLEOTIDE SEQUENCE [LARGE SCALE GENOMIC DNA]</scope>
    <source>
        <strain evidence="9 10">DSM 5745</strain>
    </source>
</reference>
<keyword evidence="4 7" id="KW-0472">Membrane</keyword>
<protein>
    <recommendedName>
        <fullName evidence="8">Rhodopsin domain-containing protein</fullName>
    </recommendedName>
</protein>
<keyword evidence="2 7" id="KW-0812">Transmembrane</keyword>
<feature type="domain" description="Rhodopsin" evidence="8">
    <location>
        <begin position="28"/>
        <end position="285"/>
    </location>
</feature>
<evidence type="ECO:0000256" key="3">
    <source>
        <dbReference type="ARBA" id="ARBA00022989"/>
    </source>
</evidence>
<name>A0A3D8S4B2_9EURO</name>
<feature type="transmembrane region" description="Helical" evidence="7">
    <location>
        <begin position="45"/>
        <end position="70"/>
    </location>
</feature>
<evidence type="ECO:0000256" key="1">
    <source>
        <dbReference type="ARBA" id="ARBA00004141"/>
    </source>
</evidence>
<gene>
    <name evidence="9" type="ORF">DSM5745_04699</name>
</gene>
<evidence type="ECO:0000256" key="2">
    <source>
        <dbReference type="ARBA" id="ARBA00022692"/>
    </source>
</evidence>
<evidence type="ECO:0000256" key="6">
    <source>
        <dbReference type="SAM" id="MobiDB-lite"/>
    </source>
</evidence>
<feature type="transmembrane region" description="Helical" evidence="7">
    <location>
        <begin position="192"/>
        <end position="210"/>
    </location>
</feature>
<dbReference type="InterPro" id="IPR049326">
    <property type="entry name" value="Rhodopsin_dom_fungi"/>
</dbReference>
<comment type="caution">
    <text evidence="9">The sequence shown here is derived from an EMBL/GenBank/DDBJ whole genome shotgun (WGS) entry which is preliminary data.</text>
</comment>
<evidence type="ECO:0000256" key="5">
    <source>
        <dbReference type="ARBA" id="ARBA00038359"/>
    </source>
</evidence>
<dbReference type="Proteomes" id="UP000256690">
    <property type="component" value="Unassembled WGS sequence"/>
</dbReference>
<evidence type="ECO:0000313" key="9">
    <source>
        <dbReference type="EMBL" id="RDW81142.1"/>
    </source>
</evidence>
<keyword evidence="10" id="KW-1185">Reference proteome</keyword>
<organism evidence="9 10">
    <name type="scientific">Aspergillus mulundensis</name>
    <dbReference type="NCBI Taxonomy" id="1810919"/>
    <lineage>
        <taxon>Eukaryota</taxon>
        <taxon>Fungi</taxon>
        <taxon>Dikarya</taxon>
        <taxon>Ascomycota</taxon>
        <taxon>Pezizomycotina</taxon>
        <taxon>Eurotiomycetes</taxon>
        <taxon>Eurotiomycetidae</taxon>
        <taxon>Eurotiales</taxon>
        <taxon>Aspergillaceae</taxon>
        <taxon>Aspergillus</taxon>
        <taxon>Aspergillus subgen. Nidulantes</taxon>
    </lineage>
</organism>
<evidence type="ECO:0000256" key="7">
    <source>
        <dbReference type="SAM" id="Phobius"/>
    </source>
</evidence>
<dbReference type="GO" id="GO:0016020">
    <property type="term" value="C:membrane"/>
    <property type="evidence" value="ECO:0007669"/>
    <property type="project" value="UniProtKB-SubCell"/>
</dbReference>
<feature type="transmembrane region" description="Helical" evidence="7">
    <location>
        <begin position="222"/>
        <end position="241"/>
    </location>
</feature>
<dbReference type="RefSeq" id="XP_026604195.1">
    <property type="nucleotide sequence ID" value="XM_026746715.1"/>
</dbReference>
<keyword evidence="3 7" id="KW-1133">Transmembrane helix</keyword>
<dbReference type="EMBL" id="PVWQ01000005">
    <property type="protein sequence ID" value="RDW81142.1"/>
    <property type="molecule type" value="Genomic_DNA"/>
</dbReference>
<comment type="similarity">
    <text evidence="5">Belongs to the SAT4 family.</text>
</comment>
<feature type="compositionally biased region" description="Polar residues" evidence="6">
    <location>
        <begin position="298"/>
        <end position="310"/>
    </location>
</feature>
<evidence type="ECO:0000259" key="8">
    <source>
        <dbReference type="Pfam" id="PF20684"/>
    </source>
</evidence>
<feature type="region of interest" description="Disordered" evidence="6">
    <location>
        <begin position="298"/>
        <end position="332"/>
    </location>
</feature>
<dbReference type="OrthoDB" id="444631at2759"/>
<comment type="subcellular location">
    <subcellularLocation>
        <location evidence="1">Membrane</location>
        <topology evidence="1">Multi-pass membrane protein</topology>
    </subcellularLocation>
</comment>
<evidence type="ECO:0000313" key="10">
    <source>
        <dbReference type="Proteomes" id="UP000256690"/>
    </source>
</evidence>
<dbReference type="InterPro" id="IPR052337">
    <property type="entry name" value="SAT4-like"/>
</dbReference>
<dbReference type="PANTHER" id="PTHR33048">
    <property type="entry name" value="PTH11-LIKE INTEGRAL MEMBRANE PROTEIN (AFU_ORTHOLOGUE AFUA_5G11245)"/>
    <property type="match status" value="1"/>
</dbReference>
<proteinExistence type="inferred from homology"/>